<name>A0A059CK79_EUCGR</name>
<accession>A0A059CK79</accession>
<organism evidence="1">
    <name type="scientific">Eucalyptus grandis</name>
    <name type="common">Flooded gum</name>
    <dbReference type="NCBI Taxonomy" id="71139"/>
    <lineage>
        <taxon>Eukaryota</taxon>
        <taxon>Viridiplantae</taxon>
        <taxon>Streptophyta</taxon>
        <taxon>Embryophyta</taxon>
        <taxon>Tracheophyta</taxon>
        <taxon>Spermatophyta</taxon>
        <taxon>Magnoliopsida</taxon>
        <taxon>eudicotyledons</taxon>
        <taxon>Gunneridae</taxon>
        <taxon>Pentapetalae</taxon>
        <taxon>rosids</taxon>
        <taxon>malvids</taxon>
        <taxon>Myrtales</taxon>
        <taxon>Myrtaceae</taxon>
        <taxon>Myrtoideae</taxon>
        <taxon>Eucalypteae</taxon>
        <taxon>Eucalyptus</taxon>
    </lineage>
</organism>
<dbReference type="InParanoid" id="A0A059CK79"/>
<protein>
    <submittedName>
        <fullName evidence="1">Uncharacterized protein</fullName>
    </submittedName>
</protein>
<proteinExistence type="predicted"/>
<sequence length="83" mass="9227">MGLTIPKHSDFFPGVKQNRDMANAIPQKHRKPTFSGACSSHLLAYCNNFIFRKKPSDPAQALQGALTSLGNCRRWNSKQKIGP</sequence>
<reference evidence="1" key="1">
    <citation type="submission" date="2013-07" db="EMBL/GenBank/DDBJ databases">
        <title>The genome of Eucalyptus grandis.</title>
        <authorList>
            <person name="Schmutz J."/>
            <person name="Hayes R."/>
            <person name="Myburg A."/>
            <person name="Tuskan G."/>
            <person name="Grattapaglia D."/>
            <person name="Rokhsar D.S."/>
        </authorList>
    </citation>
    <scope>NUCLEOTIDE SEQUENCE</scope>
    <source>
        <tissue evidence="1">Leaf extractions</tissue>
    </source>
</reference>
<dbReference type="Gramene" id="KCW78853">
    <property type="protein sequence ID" value="KCW78853"/>
    <property type="gene ID" value="EUGRSUZ_C00293"/>
</dbReference>
<evidence type="ECO:0000313" key="1">
    <source>
        <dbReference type="EMBL" id="KCW78853.1"/>
    </source>
</evidence>
<dbReference type="EMBL" id="KK198755">
    <property type="protein sequence ID" value="KCW78853.1"/>
    <property type="molecule type" value="Genomic_DNA"/>
</dbReference>
<gene>
    <name evidence="1" type="ORF">EUGRSUZ_C00293</name>
</gene>
<dbReference type="AlphaFoldDB" id="A0A059CK79"/>